<sequence>MIARILVCGGRDFDDQDTAFAALDGHVRHGDTIIQGGAPGADRLAREWCQQRRCRYENYPADWAAHGRAAGPIRNQQMIDEGRPTKVIAFPGGRGTADMVRRARAAGLPVFEIASPSVSA</sequence>
<protein>
    <recommendedName>
        <fullName evidence="1">YspA cpYpsA-related SLOG domain-containing protein</fullName>
    </recommendedName>
</protein>
<keyword evidence="3" id="KW-1185">Reference proteome</keyword>
<organism evidence="2 3">
    <name type="scientific">Sphingopyxis witflariensis</name>
    <dbReference type="NCBI Taxonomy" id="173675"/>
    <lineage>
        <taxon>Bacteria</taxon>
        <taxon>Pseudomonadati</taxon>
        <taxon>Pseudomonadota</taxon>
        <taxon>Alphaproteobacteria</taxon>
        <taxon>Sphingomonadales</taxon>
        <taxon>Sphingomonadaceae</taxon>
        <taxon>Sphingopyxis</taxon>
    </lineage>
</organism>
<dbReference type="Proteomes" id="UP000197097">
    <property type="component" value="Unassembled WGS sequence"/>
</dbReference>
<proteinExistence type="predicted"/>
<evidence type="ECO:0000313" key="3">
    <source>
        <dbReference type="Proteomes" id="UP000197097"/>
    </source>
</evidence>
<accession>A0A246JY60</accession>
<dbReference type="OrthoDB" id="572639at2"/>
<dbReference type="Pfam" id="PF10686">
    <property type="entry name" value="YAcAr"/>
    <property type="match status" value="1"/>
</dbReference>
<evidence type="ECO:0000313" key="2">
    <source>
        <dbReference type="EMBL" id="OWQ98031.1"/>
    </source>
</evidence>
<dbReference type="EMBL" id="NISJ01000004">
    <property type="protein sequence ID" value="OWQ98031.1"/>
    <property type="molecule type" value="Genomic_DNA"/>
</dbReference>
<dbReference type="SUPFAM" id="SSF102405">
    <property type="entry name" value="MCP/YpsA-like"/>
    <property type="match status" value="1"/>
</dbReference>
<feature type="domain" description="YspA cpYpsA-related SLOG" evidence="1">
    <location>
        <begin position="4"/>
        <end position="66"/>
    </location>
</feature>
<name>A0A246JY60_9SPHN</name>
<comment type="caution">
    <text evidence="2">The sequence shown here is derived from an EMBL/GenBank/DDBJ whole genome shotgun (WGS) entry which is preliminary data.</text>
</comment>
<gene>
    <name evidence="2" type="ORF">CDQ91_10455</name>
</gene>
<dbReference type="InterPro" id="IPR019627">
    <property type="entry name" value="YAcAr"/>
</dbReference>
<dbReference type="AlphaFoldDB" id="A0A246JY60"/>
<evidence type="ECO:0000259" key="1">
    <source>
        <dbReference type="Pfam" id="PF10686"/>
    </source>
</evidence>
<reference evidence="2 3" key="1">
    <citation type="journal article" date="2002" name="Int. J. Syst. Evol. Microbiol.">
        <title>Sphingopyxis witflariensis sp. nov., isolated from activated sludge.</title>
        <authorList>
            <person name="Kampfer P."/>
            <person name="Witzenberger R."/>
            <person name="Denner E.B."/>
            <person name="Busse H.J."/>
            <person name="Neef A."/>
        </authorList>
    </citation>
    <scope>NUCLEOTIDE SEQUENCE [LARGE SCALE GENOMIC DNA]</scope>
    <source>
        <strain evidence="2 3">DSM 14551</strain>
    </source>
</reference>
<dbReference type="RefSeq" id="WP_088472646.1">
    <property type="nucleotide sequence ID" value="NZ_NISJ01000004.1"/>
</dbReference>